<dbReference type="NCBIfam" id="NF033745">
    <property type="entry name" value="class_C_sortase"/>
    <property type="match status" value="1"/>
</dbReference>
<name>S0K685_9ENTE</name>
<dbReference type="GO" id="GO:0016787">
    <property type="term" value="F:hydrolase activity"/>
    <property type="evidence" value="ECO:0007669"/>
    <property type="project" value="UniProtKB-KW"/>
</dbReference>
<dbReference type="AlphaFoldDB" id="S0K685"/>
<feature type="active site" description="Acyl-thioester intermediate" evidence="2">
    <location>
        <position position="214"/>
    </location>
</feature>
<feature type="transmembrane region" description="Helical" evidence="3">
    <location>
        <begin position="14"/>
        <end position="32"/>
    </location>
</feature>
<gene>
    <name evidence="4" type="ORF">I568_02045</name>
</gene>
<dbReference type="Proteomes" id="UP000014113">
    <property type="component" value="Unassembled WGS sequence"/>
</dbReference>
<dbReference type="NCBIfam" id="TIGR01076">
    <property type="entry name" value="sortase_fam"/>
    <property type="match status" value="1"/>
</dbReference>
<feature type="active site" description="Proton donor/acceptor" evidence="2">
    <location>
        <position position="152"/>
    </location>
</feature>
<feature type="transmembrane region" description="Helical" evidence="3">
    <location>
        <begin position="265"/>
        <end position="284"/>
    </location>
</feature>
<evidence type="ECO:0000313" key="5">
    <source>
        <dbReference type="Proteomes" id="UP000014113"/>
    </source>
</evidence>
<dbReference type="CDD" id="cd05827">
    <property type="entry name" value="Sortase_C"/>
    <property type="match status" value="1"/>
</dbReference>
<dbReference type="InterPro" id="IPR023365">
    <property type="entry name" value="Sortase_dom-sf"/>
</dbReference>
<dbReference type="EMBL" id="ASWJ01000009">
    <property type="protein sequence ID" value="EOW80345.1"/>
    <property type="molecule type" value="Genomic_DNA"/>
</dbReference>
<reference evidence="4 5" key="1">
    <citation type="submission" date="2013-03" db="EMBL/GenBank/DDBJ databases">
        <title>The Genome Sequence of Enterococcus columbae ATCC_51263 (PacBio/Illumina hybrid assembly).</title>
        <authorList>
            <consortium name="The Broad Institute Genomics Platform"/>
            <consortium name="The Broad Institute Genome Sequencing Center for Infectious Disease"/>
            <person name="Earl A."/>
            <person name="Russ C."/>
            <person name="Gilmore M."/>
            <person name="Surin D."/>
            <person name="Walker B."/>
            <person name="Young S."/>
            <person name="Zeng Q."/>
            <person name="Gargeya S."/>
            <person name="Fitzgerald M."/>
            <person name="Haas B."/>
            <person name="Abouelleil A."/>
            <person name="Allen A.W."/>
            <person name="Alvarado L."/>
            <person name="Arachchi H.M."/>
            <person name="Berlin A.M."/>
            <person name="Chapman S.B."/>
            <person name="Gainer-Dewar J."/>
            <person name="Goldberg J."/>
            <person name="Griggs A."/>
            <person name="Gujja S."/>
            <person name="Hansen M."/>
            <person name="Howarth C."/>
            <person name="Imamovic A."/>
            <person name="Ireland A."/>
            <person name="Larimer J."/>
            <person name="McCowan C."/>
            <person name="Murphy C."/>
            <person name="Pearson M."/>
            <person name="Poon T.W."/>
            <person name="Priest M."/>
            <person name="Roberts A."/>
            <person name="Saif S."/>
            <person name="Shea T."/>
            <person name="Sisk P."/>
            <person name="Sykes S."/>
            <person name="Wortman J."/>
            <person name="Nusbaum C."/>
            <person name="Birren B."/>
        </authorList>
    </citation>
    <scope>NUCLEOTIDE SEQUENCE [LARGE SCALE GENOMIC DNA]</scope>
    <source>
        <strain evidence="4 5">ATCC 51263</strain>
    </source>
</reference>
<dbReference type="OrthoDB" id="1648028at2"/>
<dbReference type="SUPFAM" id="SSF63817">
    <property type="entry name" value="Sortase"/>
    <property type="match status" value="1"/>
</dbReference>
<keyword evidence="3" id="KW-0472">Membrane</keyword>
<dbReference type="PATRIC" id="fig|1121865.3.peg.1394"/>
<keyword evidence="3" id="KW-1133">Transmembrane helix</keyword>
<dbReference type="Pfam" id="PF04203">
    <property type="entry name" value="Sortase"/>
    <property type="match status" value="1"/>
</dbReference>
<dbReference type="Gene3D" id="2.40.260.10">
    <property type="entry name" value="Sortase"/>
    <property type="match status" value="1"/>
</dbReference>
<keyword evidence="1" id="KW-0378">Hydrolase</keyword>
<proteinExistence type="predicted"/>
<dbReference type="eggNOG" id="COG3764">
    <property type="taxonomic scope" value="Bacteria"/>
</dbReference>
<evidence type="ECO:0008006" key="6">
    <source>
        <dbReference type="Google" id="ProtNLM"/>
    </source>
</evidence>
<evidence type="ECO:0000256" key="3">
    <source>
        <dbReference type="SAM" id="Phobius"/>
    </source>
</evidence>
<comment type="caution">
    <text evidence="4">The sequence shown here is derived from an EMBL/GenBank/DDBJ whole genome shotgun (WGS) entry which is preliminary data.</text>
</comment>
<evidence type="ECO:0000256" key="1">
    <source>
        <dbReference type="ARBA" id="ARBA00022801"/>
    </source>
</evidence>
<protein>
    <recommendedName>
        <fullName evidence="6">Sortase</fullName>
    </recommendedName>
</protein>
<organism evidence="4 5">
    <name type="scientific">Enterococcus columbae DSM 7374 = ATCC 51263</name>
    <dbReference type="NCBI Taxonomy" id="1121865"/>
    <lineage>
        <taxon>Bacteria</taxon>
        <taxon>Bacillati</taxon>
        <taxon>Bacillota</taxon>
        <taxon>Bacilli</taxon>
        <taxon>Lactobacillales</taxon>
        <taxon>Enterococcaceae</taxon>
        <taxon>Enterococcus</taxon>
    </lineage>
</organism>
<dbReference type="RefSeq" id="WP_016183570.1">
    <property type="nucleotide sequence ID" value="NZ_JXKI01000011.1"/>
</dbReference>
<accession>S0K685</accession>
<evidence type="ECO:0000313" key="4">
    <source>
        <dbReference type="EMBL" id="EOW80345.1"/>
    </source>
</evidence>
<dbReference type="STRING" id="1121865.OMW_01431"/>
<dbReference type="InterPro" id="IPR005754">
    <property type="entry name" value="Sortase"/>
</dbReference>
<keyword evidence="5" id="KW-1185">Reference proteome</keyword>
<dbReference type="InterPro" id="IPR042002">
    <property type="entry name" value="Sortase_C"/>
</dbReference>
<sequence length="291" mass="33641">MKNKYTKRTKRRQIGWFIIVFSLMMLSYPLVYNQVNRWYVQYTLFQQEKQKQAQVLQDRQRQQAQSVNQSLATRPSKLRDFLETEAYQEEIVYGTKVGKLISMGSVMIPSIDVLLPIYEGTGDMQLSLGAGHVRYSSYPIGGKSTHTVIAAHSGLVSGDYFLNLPKVRVDDYFFIKNKQEILAYQVFKIKQVKPQQIENIKIVPNKDLATLLTCVPIGINSDRLLVTGKRVSISKAKQEITKMQNKHRLLRKLANTAIQVSRQQVRLMFTLSWLMLGLVIYLLGNRFIFKR</sequence>
<keyword evidence="3" id="KW-0812">Transmembrane</keyword>
<evidence type="ECO:0000256" key="2">
    <source>
        <dbReference type="PIRSR" id="PIRSR605754-1"/>
    </source>
</evidence>